<accession>A0A7W9J120</accession>
<keyword evidence="3" id="KW-1185">Reference proteome</keyword>
<dbReference type="EMBL" id="JACHMY010000001">
    <property type="protein sequence ID" value="MBB5833633.1"/>
    <property type="molecule type" value="Genomic_DNA"/>
</dbReference>
<evidence type="ECO:0000313" key="2">
    <source>
        <dbReference type="EMBL" id="MBB5833633.1"/>
    </source>
</evidence>
<organism evidence="2 3">
    <name type="scientific">Kribbella italica</name>
    <dbReference type="NCBI Taxonomy" id="1540520"/>
    <lineage>
        <taxon>Bacteria</taxon>
        <taxon>Bacillati</taxon>
        <taxon>Actinomycetota</taxon>
        <taxon>Actinomycetes</taxon>
        <taxon>Propionibacteriales</taxon>
        <taxon>Kribbellaceae</taxon>
        <taxon>Kribbella</taxon>
    </lineage>
</organism>
<dbReference type="Proteomes" id="UP000549971">
    <property type="component" value="Unassembled WGS sequence"/>
</dbReference>
<reference evidence="2 3" key="1">
    <citation type="submission" date="2020-08" db="EMBL/GenBank/DDBJ databases">
        <title>Sequencing the genomes of 1000 actinobacteria strains.</title>
        <authorList>
            <person name="Klenk H.-P."/>
        </authorList>
    </citation>
    <scope>NUCLEOTIDE SEQUENCE [LARGE SCALE GENOMIC DNA]</scope>
    <source>
        <strain evidence="2 3">DSM 28967</strain>
    </source>
</reference>
<protein>
    <submittedName>
        <fullName evidence="2">Uncharacterized protein</fullName>
    </submittedName>
</protein>
<comment type="caution">
    <text evidence="2">The sequence shown here is derived from an EMBL/GenBank/DDBJ whole genome shotgun (WGS) entry which is preliminary data.</text>
</comment>
<proteinExistence type="predicted"/>
<evidence type="ECO:0000256" key="1">
    <source>
        <dbReference type="SAM" id="MobiDB-lite"/>
    </source>
</evidence>
<sequence>MTELPALQHGRVLAPQLGGLVLVGLLGLVEVRRPAGRVGLPAGQLAPGVRQRRPDRDDRGDQLQPLQVDVTEHRRRHTDHDQVRLGQRDLLVVRLVGRLTGDLLQLVVGRLVLGRHHRDPALPARDADQRGIGLDQSRYGVPGGDDAPRLLRDGDLAVVGGEHTGFGRCGLGLVGAAGDQGGREDECTQQAQGHGFSSCCRTKLG</sequence>
<evidence type="ECO:0000313" key="3">
    <source>
        <dbReference type="Proteomes" id="UP000549971"/>
    </source>
</evidence>
<dbReference type="AlphaFoldDB" id="A0A7W9J120"/>
<feature type="region of interest" description="Disordered" evidence="1">
    <location>
        <begin position="40"/>
        <end position="64"/>
    </location>
</feature>
<name>A0A7W9J120_9ACTN</name>
<feature type="compositionally biased region" description="Basic and acidic residues" evidence="1">
    <location>
        <begin position="52"/>
        <end position="61"/>
    </location>
</feature>
<gene>
    <name evidence="2" type="ORF">HDA39_000367</name>
</gene>